<keyword evidence="1" id="KW-0472">Membrane</keyword>
<evidence type="ECO:0000259" key="2">
    <source>
        <dbReference type="Pfam" id="PF04773"/>
    </source>
</evidence>
<keyword evidence="1" id="KW-1133">Transmembrane helix</keyword>
<dbReference type="AlphaFoldDB" id="A0A6H0KIM7"/>
<dbReference type="InterPro" id="IPR012373">
    <property type="entry name" value="Ferrdict_sens_TM"/>
</dbReference>
<dbReference type="InterPro" id="IPR006860">
    <property type="entry name" value="FecR"/>
</dbReference>
<dbReference type="Pfam" id="PF04773">
    <property type="entry name" value="FecR"/>
    <property type="match status" value="1"/>
</dbReference>
<dbReference type="RefSeq" id="WP_167960266.1">
    <property type="nucleotide sequence ID" value="NZ_CP050831.1"/>
</dbReference>
<dbReference type="PANTHER" id="PTHR30273">
    <property type="entry name" value="PERIPLASMIC SIGNAL SENSOR AND SIGMA FACTOR ACTIVATOR FECR-RELATED"/>
    <property type="match status" value="1"/>
</dbReference>
<name>A0A6H0KIM7_9BACE</name>
<evidence type="ECO:0000256" key="1">
    <source>
        <dbReference type="SAM" id="Phobius"/>
    </source>
</evidence>
<keyword evidence="1" id="KW-0812">Transmembrane</keyword>
<dbReference type="Gene3D" id="3.55.50.30">
    <property type="match status" value="1"/>
</dbReference>
<reference evidence="4 5" key="1">
    <citation type="submission" date="2020-03" db="EMBL/GenBank/DDBJ databases">
        <title>Genomic analysis of Bacteroides faecium CBA7301.</title>
        <authorList>
            <person name="Kim J."/>
            <person name="Roh S.W."/>
        </authorList>
    </citation>
    <scope>NUCLEOTIDE SEQUENCE [LARGE SCALE GENOMIC DNA]</scope>
    <source>
        <strain evidence="4 5">CBA7301</strain>
    </source>
</reference>
<protein>
    <submittedName>
        <fullName evidence="4">DUF4974 domain-containing protein</fullName>
    </submittedName>
</protein>
<dbReference type="KEGG" id="bfc:BacF7301_03540"/>
<sequence length="387" mass="44545">MKTEEQHMQEQDYEYALRALDDWKFRQSEEFIAWLEEESHYALFREIMDSREALMNLSPQMAPDVEKAWKRVDPHHQTSSFRKYYLWAASAAAIALLVIGYSFFSTTEENPYTEVAVVFPASERVQSIELQTGDGQIVPVTSEANKHLLAKTGAQLENESLRYQHVTEAEEPVATHILSTPRGKNFKIVLEDGTEVWLNAESKLHYPNRFAGKERRVELEGEAFFHVAKDAGRPFIVKSGTAETRVLGTEFNFRSYPHESRHVTLVSGSVIVSDTQKENELQLHPGEDAPLDENDSMLIPRKVDINEYVAWKEDLFCFREAQLVEIMKAIGRWYNLSIVFADEASMHYHFNFWAERTDQPEQVLKLLNQVGKVKATLEGNRITISKL</sequence>
<gene>
    <name evidence="4" type="ORF">BacF7301_03540</name>
</gene>
<organism evidence="4 5">
    <name type="scientific">Bacteroides faecium</name>
    <dbReference type="NCBI Taxonomy" id="2715212"/>
    <lineage>
        <taxon>Bacteria</taxon>
        <taxon>Pseudomonadati</taxon>
        <taxon>Bacteroidota</taxon>
        <taxon>Bacteroidia</taxon>
        <taxon>Bacteroidales</taxon>
        <taxon>Bacteroidaceae</taxon>
        <taxon>Bacteroides</taxon>
    </lineage>
</organism>
<dbReference type="Pfam" id="PF16344">
    <property type="entry name" value="FecR_C"/>
    <property type="match status" value="1"/>
</dbReference>
<keyword evidence="5" id="KW-1185">Reference proteome</keyword>
<dbReference type="InterPro" id="IPR032508">
    <property type="entry name" value="FecR_C"/>
</dbReference>
<evidence type="ECO:0000259" key="3">
    <source>
        <dbReference type="Pfam" id="PF16344"/>
    </source>
</evidence>
<feature type="transmembrane region" description="Helical" evidence="1">
    <location>
        <begin position="84"/>
        <end position="104"/>
    </location>
</feature>
<dbReference type="Proteomes" id="UP000501780">
    <property type="component" value="Chromosome"/>
</dbReference>
<dbReference type="PANTHER" id="PTHR30273:SF2">
    <property type="entry name" value="PROTEIN FECR"/>
    <property type="match status" value="1"/>
</dbReference>
<accession>A0A6H0KIM7</accession>
<dbReference type="FunFam" id="2.60.120.1440:FF:000001">
    <property type="entry name" value="Putative anti-sigma factor"/>
    <property type="match status" value="1"/>
</dbReference>
<dbReference type="EMBL" id="CP050831">
    <property type="protein sequence ID" value="QIU93276.1"/>
    <property type="molecule type" value="Genomic_DNA"/>
</dbReference>
<dbReference type="GO" id="GO:0016989">
    <property type="term" value="F:sigma factor antagonist activity"/>
    <property type="evidence" value="ECO:0007669"/>
    <property type="project" value="TreeGrafter"/>
</dbReference>
<dbReference type="Gene3D" id="2.60.120.1440">
    <property type="match status" value="1"/>
</dbReference>
<evidence type="ECO:0000313" key="5">
    <source>
        <dbReference type="Proteomes" id="UP000501780"/>
    </source>
</evidence>
<feature type="domain" description="FecR protein" evidence="2">
    <location>
        <begin position="178"/>
        <end position="270"/>
    </location>
</feature>
<feature type="domain" description="Protein FecR C-terminal" evidence="3">
    <location>
        <begin position="316"/>
        <end position="384"/>
    </location>
</feature>
<evidence type="ECO:0000313" key="4">
    <source>
        <dbReference type="EMBL" id="QIU93276.1"/>
    </source>
</evidence>
<proteinExistence type="predicted"/>